<dbReference type="AlphaFoldDB" id="A0A3L7JFJ6"/>
<dbReference type="RefSeq" id="WP_121645329.1">
    <property type="nucleotide sequence ID" value="NZ_RCWN01000001.1"/>
</dbReference>
<evidence type="ECO:0000313" key="4">
    <source>
        <dbReference type="EMBL" id="RLQ88361.1"/>
    </source>
</evidence>
<keyword evidence="5" id="KW-1185">Reference proteome</keyword>
<dbReference type="Pfam" id="PF00293">
    <property type="entry name" value="NUDIX"/>
    <property type="match status" value="1"/>
</dbReference>
<dbReference type="Proteomes" id="UP000281094">
    <property type="component" value="Unassembled WGS sequence"/>
</dbReference>
<dbReference type="SUPFAM" id="SSF55811">
    <property type="entry name" value="Nudix"/>
    <property type="match status" value="1"/>
</dbReference>
<comment type="cofactor">
    <cofactor evidence="1">
        <name>Mg(2+)</name>
        <dbReference type="ChEBI" id="CHEBI:18420"/>
    </cofactor>
</comment>
<dbReference type="GO" id="GO:0016787">
    <property type="term" value="F:hydrolase activity"/>
    <property type="evidence" value="ECO:0007669"/>
    <property type="project" value="UniProtKB-KW"/>
</dbReference>
<dbReference type="InterPro" id="IPR015797">
    <property type="entry name" value="NUDIX_hydrolase-like_dom_sf"/>
</dbReference>
<proteinExistence type="predicted"/>
<evidence type="ECO:0000313" key="5">
    <source>
        <dbReference type="Proteomes" id="UP000281094"/>
    </source>
</evidence>
<name>A0A3L7JFJ6_9HYPH</name>
<dbReference type="PANTHER" id="PTHR43046">
    <property type="entry name" value="GDP-MANNOSE MANNOSYL HYDROLASE"/>
    <property type="match status" value="1"/>
</dbReference>
<keyword evidence="2" id="KW-0378">Hydrolase</keyword>
<feature type="domain" description="Nudix hydrolase" evidence="3">
    <location>
        <begin position="24"/>
        <end position="150"/>
    </location>
</feature>
<evidence type="ECO:0000256" key="2">
    <source>
        <dbReference type="ARBA" id="ARBA00022801"/>
    </source>
</evidence>
<evidence type="ECO:0000256" key="1">
    <source>
        <dbReference type="ARBA" id="ARBA00001946"/>
    </source>
</evidence>
<dbReference type="PANTHER" id="PTHR43046:SF16">
    <property type="entry name" value="ADP-RIBOSE PYROPHOSPHATASE YJHB-RELATED"/>
    <property type="match status" value="1"/>
</dbReference>
<gene>
    <name evidence="4" type="ORF">D8780_09240</name>
</gene>
<reference evidence="4 5" key="1">
    <citation type="submission" date="2018-10" db="EMBL/GenBank/DDBJ databases">
        <title>Notoacmeibacter sp. M2BS9Y-3-1, whole genome shotgun sequence.</title>
        <authorList>
            <person name="Tuo L."/>
        </authorList>
    </citation>
    <scope>NUCLEOTIDE SEQUENCE [LARGE SCALE GENOMIC DNA]</scope>
    <source>
        <strain evidence="4 5">M2BS9Y-3-1</strain>
    </source>
</reference>
<evidence type="ECO:0000259" key="3">
    <source>
        <dbReference type="PROSITE" id="PS51462"/>
    </source>
</evidence>
<comment type="caution">
    <text evidence="4">The sequence shown here is derived from an EMBL/GenBank/DDBJ whole genome shotgun (WGS) entry which is preliminary data.</text>
</comment>
<dbReference type="EMBL" id="RCWN01000001">
    <property type="protein sequence ID" value="RLQ88361.1"/>
    <property type="molecule type" value="Genomic_DNA"/>
</dbReference>
<organism evidence="4 5">
    <name type="scientific">Notoacmeibacter ruber</name>
    <dbReference type="NCBI Taxonomy" id="2670375"/>
    <lineage>
        <taxon>Bacteria</taxon>
        <taxon>Pseudomonadati</taxon>
        <taxon>Pseudomonadota</taxon>
        <taxon>Alphaproteobacteria</taxon>
        <taxon>Hyphomicrobiales</taxon>
        <taxon>Notoacmeibacteraceae</taxon>
        <taxon>Notoacmeibacter</taxon>
    </lineage>
</organism>
<dbReference type="InterPro" id="IPR000086">
    <property type="entry name" value="NUDIX_hydrolase_dom"/>
</dbReference>
<dbReference type="Gene3D" id="3.90.79.10">
    <property type="entry name" value="Nucleoside Triphosphate Pyrophosphohydrolase"/>
    <property type="match status" value="1"/>
</dbReference>
<protein>
    <submittedName>
        <fullName evidence="4">NUDIX domain-containing protein</fullName>
    </submittedName>
</protein>
<dbReference type="PROSITE" id="PS51462">
    <property type="entry name" value="NUDIX"/>
    <property type="match status" value="1"/>
</dbReference>
<accession>A0A3L7JFJ6</accession>
<sequence>MRLSFRARHLRRAALRTFFLFKRPMTLGVRVIVHDRNADSIFLVRHTYVDGWYLPGGGVERGQTAMEAVYAELWEEARLKPQTDPRLVGVFFNRRARHDHVLLYFTDDCRRIGEHPGDREIAEAKAFPLSELPDGVTAATQRRIEEWRAGKPPATDW</sequence>